<dbReference type="InterPro" id="IPR002575">
    <property type="entry name" value="Aminoglycoside_PTrfase"/>
</dbReference>
<evidence type="ECO:0000313" key="2">
    <source>
        <dbReference type="EMBL" id="MDA5400003.1"/>
    </source>
</evidence>
<dbReference type="SUPFAM" id="SSF56112">
    <property type="entry name" value="Protein kinase-like (PK-like)"/>
    <property type="match status" value="1"/>
</dbReference>
<dbReference type="EMBL" id="JAPJZI010000001">
    <property type="protein sequence ID" value="MDA5400003.1"/>
    <property type="molecule type" value="Genomic_DNA"/>
</dbReference>
<dbReference type="InterPro" id="IPR011009">
    <property type="entry name" value="Kinase-like_dom_sf"/>
</dbReference>
<name>A0A9X3UIX1_9HYPH</name>
<accession>A0A9X3UIX1</accession>
<dbReference type="AlphaFoldDB" id="A0A9X3UIX1"/>
<proteinExistence type="predicted"/>
<comment type="caution">
    <text evidence="2">The sequence shown here is derived from an EMBL/GenBank/DDBJ whole genome shotgun (WGS) entry which is preliminary data.</text>
</comment>
<evidence type="ECO:0000313" key="3">
    <source>
        <dbReference type="Proteomes" id="UP001151234"/>
    </source>
</evidence>
<dbReference type="Gene3D" id="3.90.1200.10">
    <property type="match status" value="1"/>
</dbReference>
<feature type="domain" description="Aminoglycoside phosphotransferase" evidence="1">
    <location>
        <begin position="28"/>
        <end position="226"/>
    </location>
</feature>
<protein>
    <submittedName>
        <fullName evidence="2">Phosphotransferase</fullName>
    </submittedName>
</protein>
<evidence type="ECO:0000259" key="1">
    <source>
        <dbReference type="Pfam" id="PF01636"/>
    </source>
</evidence>
<keyword evidence="3" id="KW-1185">Reference proteome</keyword>
<gene>
    <name evidence="2" type="ORF">OQ273_15575</name>
</gene>
<dbReference type="RefSeq" id="WP_267991415.1">
    <property type="nucleotide sequence ID" value="NZ_JAPJZI010000001.1"/>
</dbReference>
<dbReference type="Pfam" id="PF01636">
    <property type="entry name" value="APH"/>
    <property type="match status" value="1"/>
</dbReference>
<reference evidence="2" key="1">
    <citation type="submission" date="2022-11" db="EMBL/GenBank/DDBJ databases">
        <title>Draft genome sequence of Hoeflea poritis E7-10 and Hoeflea prorocentri PM5-8, separated from scleractinian coral Porites lutea and marine dinoflagellate.</title>
        <authorList>
            <person name="Zhang G."/>
            <person name="Wei Q."/>
            <person name="Cai L."/>
        </authorList>
    </citation>
    <scope>NUCLEOTIDE SEQUENCE</scope>
    <source>
        <strain evidence="2">PM5-8</strain>
    </source>
</reference>
<organism evidence="2 3">
    <name type="scientific">Hoeflea prorocentri</name>
    <dbReference type="NCBI Taxonomy" id="1922333"/>
    <lineage>
        <taxon>Bacteria</taxon>
        <taxon>Pseudomonadati</taxon>
        <taxon>Pseudomonadota</taxon>
        <taxon>Alphaproteobacteria</taxon>
        <taxon>Hyphomicrobiales</taxon>
        <taxon>Rhizobiaceae</taxon>
        <taxon>Hoeflea</taxon>
    </lineage>
</organism>
<dbReference type="Proteomes" id="UP001151234">
    <property type="component" value="Unassembled WGS sequence"/>
</dbReference>
<sequence length="297" mass="33507">MDFKTTLSRMLAVDDDCSAVIVNGVNKALRVKTDEIDVFARFSPTNLHSRQDMEKEAEFLDRLAQAEAPSCRLYRHKNQPVCGPFVVGGTQYHLLFSETIHGREMIRTASDTKAFGQALGMIHALPLGRAKYGGHQFADISTSPAPSRFHDILKELGDLAEAIRPTQTKRLGLCHGDAWLGNALKYEGEAVLFDFEFSHIGDMSYDVANFIWALRSEELSNQLELFGSFVEGYRQSFNVKYSSSELRKNIVQKEINNLVFLSDHVALSPEVTAASERFAKSTIEFVQHYEANDFRWD</sequence>